<comment type="caution">
    <text evidence="4">The sequence shown here is derived from an EMBL/GenBank/DDBJ whole genome shotgun (WGS) entry which is preliminary data.</text>
</comment>
<feature type="binding site" evidence="2">
    <location>
        <position position="80"/>
    </location>
    <ligand>
        <name>Zn(2+)</name>
        <dbReference type="ChEBI" id="CHEBI:29105"/>
        <label>1</label>
    </ligand>
</feature>
<evidence type="ECO:0000256" key="3">
    <source>
        <dbReference type="PIRSR" id="PIRSR001235-2"/>
    </source>
</evidence>
<dbReference type="Pfam" id="PF01546">
    <property type="entry name" value="Peptidase_M20"/>
    <property type="match status" value="1"/>
</dbReference>
<feature type="binding site" evidence="3">
    <location>
        <position position="265"/>
    </location>
    <ligand>
        <name>allantoate</name>
        <dbReference type="ChEBI" id="CHEBI:17536"/>
    </ligand>
</feature>
<feature type="binding site" evidence="3">
    <location>
        <position position="217"/>
    </location>
    <ligand>
        <name>allantoate</name>
        <dbReference type="ChEBI" id="CHEBI:17536"/>
    </ligand>
</feature>
<reference evidence="4 5" key="1">
    <citation type="submission" date="2010-12" db="EMBL/GenBank/DDBJ databases">
        <title>The Genome Sequence of Coprobacillus sp. strain 29_1.</title>
        <authorList>
            <consortium name="The Broad Institute Genome Sequencing Platform"/>
            <person name="Earl A."/>
            <person name="Ward D."/>
            <person name="Feldgarden M."/>
            <person name="Gevers D."/>
            <person name="Daigneault M."/>
            <person name="Sibley C.D."/>
            <person name="White A."/>
            <person name="Strauss J."/>
            <person name="Allen-Vercoe E."/>
            <person name="Young S.K."/>
            <person name="Zeng Q."/>
            <person name="Gargeya S."/>
            <person name="Fitzgerald M."/>
            <person name="Haas B."/>
            <person name="Abouelleil A."/>
            <person name="Alvarado L."/>
            <person name="Arachchi H.M."/>
            <person name="Berlin A."/>
            <person name="Brown A."/>
            <person name="Chapman S.B."/>
            <person name="Chen Z."/>
            <person name="Dunbar C."/>
            <person name="Freedman E."/>
            <person name="Gearin G."/>
            <person name="Gellesch M."/>
            <person name="Goldberg J."/>
            <person name="Griggs A."/>
            <person name="Gujja S."/>
            <person name="Heilman E."/>
            <person name="Heiman D."/>
            <person name="Howarth C."/>
            <person name="Larson L."/>
            <person name="Lui A."/>
            <person name="MacDonald P.J.P."/>
            <person name="Mehta T."/>
            <person name="Montmayeur A."/>
            <person name="Murphy C."/>
            <person name="Neiman D."/>
            <person name="Pearson M."/>
            <person name="Priest M."/>
            <person name="Roberts A."/>
            <person name="Saif S."/>
            <person name="Shea T."/>
            <person name="Shenoy N."/>
            <person name="Sisk P."/>
            <person name="Stolte C."/>
            <person name="Sykes S."/>
            <person name="White J."/>
            <person name="Yandava C."/>
            <person name="Nusbaum C."/>
            <person name="Birren B."/>
        </authorList>
    </citation>
    <scope>NUCLEOTIDE SEQUENCE [LARGE SCALE GENOMIC DNA]</scope>
    <source>
        <strain evidence="4 5">29_1</strain>
    </source>
</reference>
<keyword evidence="2" id="KW-0862">Zinc</keyword>
<dbReference type="AlphaFoldDB" id="E7GBG4"/>
<feature type="binding site" evidence="2">
    <location>
        <position position="91"/>
    </location>
    <ligand>
        <name>Zn(2+)</name>
        <dbReference type="ChEBI" id="CHEBI:29105"/>
        <label>2</label>
    </ligand>
</feature>
<comment type="cofactor">
    <cofactor evidence="2">
        <name>Zn(2+)</name>
        <dbReference type="ChEBI" id="CHEBI:29105"/>
    </cofactor>
    <text evidence="2">Binds 2 Zn(2+) ions per subunit.</text>
</comment>
<feature type="binding site" evidence="3">
    <location>
        <position position="274"/>
    </location>
    <ligand>
        <name>allantoate</name>
        <dbReference type="ChEBI" id="CHEBI:17536"/>
    </ligand>
</feature>
<dbReference type="Gene3D" id="3.40.630.10">
    <property type="entry name" value="Zn peptidases"/>
    <property type="match status" value="2"/>
</dbReference>
<keyword evidence="5" id="KW-1185">Reference proteome</keyword>
<name>E7GBG4_9FIRM</name>
<evidence type="ECO:0000313" key="4">
    <source>
        <dbReference type="EMBL" id="EFW04699.1"/>
    </source>
</evidence>
<feature type="binding site" evidence="2">
    <location>
        <position position="91"/>
    </location>
    <ligand>
        <name>Zn(2+)</name>
        <dbReference type="ChEBI" id="CHEBI:29105"/>
        <label>1</label>
    </ligand>
</feature>
<evidence type="ECO:0008006" key="6">
    <source>
        <dbReference type="Google" id="ProtNLM"/>
    </source>
</evidence>
<dbReference type="OrthoDB" id="9808195at2"/>
<dbReference type="PANTHER" id="PTHR32494:SF5">
    <property type="entry name" value="ALLANTOATE AMIDOHYDROLASE"/>
    <property type="match status" value="1"/>
</dbReference>
<dbReference type="GO" id="GO:0046872">
    <property type="term" value="F:metal ion binding"/>
    <property type="evidence" value="ECO:0007669"/>
    <property type="project" value="UniProtKB-KW"/>
</dbReference>
<dbReference type="Proteomes" id="UP000003157">
    <property type="component" value="Unassembled WGS sequence"/>
</dbReference>
<evidence type="ECO:0000313" key="5">
    <source>
        <dbReference type="Proteomes" id="UP000003157"/>
    </source>
</evidence>
<proteinExistence type="predicted"/>
<feature type="binding site" evidence="2">
    <location>
        <position position="126"/>
    </location>
    <ligand>
        <name>Zn(2+)</name>
        <dbReference type="ChEBI" id="CHEBI:29105"/>
        <label>2</label>
    </ligand>
</feature>
<feature type="binding site" evidence="2">
    <location>
        <position position="376"/>
    </location>
    <ligand>
        <name>Zn(2+)</name>
        <dbReference type="ChEBI" id="CHEBI:29105"/>
        <label>2</label>
    </ligand>
</feature>
<dbReference type="STRING" id="100884.GCA_000269565_02208"/>
<dbReference type="InterPro" id="IPR002933">
    <property type="entry name" value="Peptidase_M20"/>
</dbReference>
<evidence type="ECO:0000256" key="2">
    <source>
        <dbReference type="PIRSR" id="PIRSR001235-1"/>
    </source>
</evidence>
<keyword evidence="2" id="KW-0479">Metal-binding</keyword>
<dbReference type="InterPro" id="IPR010158">
    <property type="entry name" value="Amidase_Cbmase"/>
</dbReference>
<accession>E7GBG4</accession>
<dbReference type="SUPFAM" id="SSF53187">
    <property type="entry name" value="Zn-dependent exopeptidases"/>
    <property type="match status" value="1"/>
</dbReference>
<dbReference type="GO" id="GO:0016813">
    <property type="term" value="F:hydrolase activity, acting on carbon-nitrogen (but not peptide) bonds, in linear amidines"/>
    <property type="evidence" value="ECO:0007669"/>
    <property type="project" value="InterPro"/>
</dbReference>
<keyword evidence="1" id="KW-0378">Hydrolase</keyword>
<feature type="binding site" evidence="2">
    <location>
        <position position="192"/>
    </location>
    <ligand>
        <name>Zn(2+)</name>
        <dbReference type="ChEBI" id="CHEBI:29105"/>
        <label>1</label>
    </ligand>
</feature>
<dbReference type="RefSeq" id="WP_008789205.1">
    <property type="nucleotide sequence ID" value="NZ_AKCB01000001.1"/>
</dbReference>
<dbReference type="eggNOG" id="COG0624">
    <property type="taxonomic scope" value="Bacteria"/>
</dbReference>
<dbReference type="GeneID" id="78230042"/>
<sequence>MQTHLERIKKDLEVLATYTSTPGFGVTRSSYSKEDKQAREYLIREMEKLNLKIYEDGISTLFGRKEGTMTDAPVVMIGSHYDSVVNGGAFDGPVGCIAALEVLRVLEENHFINDYPIELILMNAEEGATFGQGSGVTNSRGMLGTLTMEELTMKRNRFGQTKLEAMKEYGLVPNLESAKRKPGSIKNFIEVHVEQGPILENENKDIGLVGFVPGIGRYKLCLFKEENNDTKTAIDYFNALFDEMLKSLKNKITGIIIPLSTDNDNCIEYKVEIRTLNKEIIEQIDFKNKINDMVNIVIQKTGLHIELEEMARINYPNPTPPSIMNKENVEKMERICNKLGYSYMILNDGSGHDAMMMTEFTDTNMLYVPSVGGLTHCPEEWTDYEDIKKGADVLLHLVMDIAVNKR</sequence>
<dbReference type="EMBL" id="ADKX01000034">
    <property type="protein sequence ID" value="EFW04699.1"/>
    <property type="molecule type" value="Genomic_DNA"/>
</dbReference>
<dbReference type="PIRSF" id="PIRSF001235">
    <property type="entry name" value="Amidase_carbamoylase"/>
    <property type="match status" value="1"/>
</dbReference>
<dbReference type="PANTHER" id="PTHR32494">
    <property type="entry name" value="ALLANTOATE DEIMINASE-RELATED"/>
    <property type="match status" value="1"/>
</dbReference>
<dbReference type="HOGENOM" id="CLU_024588_6_0_9"/>
<organism evidence="4 5">
    <name type="scientific">Coprobacillus cateniformis</name>
    <dbReference type="NCBI Taxonomy" id="100884"/>
    <lineage>
        <taxon>Bacteria</taxon>
        <taxon>Bacillati</taxon>
        <taxon>Bacillota</taxon>
        <taxon>Erysipelotrichia</taxon>
        <taxon>Erysipelotrichales</taxon>
        <taxon>Coprobacillaceae</taxon>
        <taxon>Coprobacillus</taxon>
    </lineage>
</organism>
<gene>
    <name evidence="4" type="ORF">HMPREF9488_02105</name>
</gene>
<protein>
    <recommendedName>
        <fullName evidence="6">Zn-dependent hydrolase</fullName>
    </recommendedName>
</protein>
<evidence type="ECO:0000256" key="1">
    <source>
        <dbReference type="ARBA" id="ARBA00022801"/>
    </source>
</evidence>